<gene>
    <name evidence="8" type="primary">iolC</name>
    <name evidence="8" type="ORF">PSQ90_10820</name>
</gene>
<evidence type="ECO:0000256" key="4">
    <source>
        <dbReference type="ARBA" id="ARBA00022777"/>
    </source>
</evidence>
<protein>
    <submittedName>
        <fullName evidence="8">5-dehydro-2-deoxygluconokinase</fullName>
        <ecNumber evidence="8">2.7.1.92</ecNumber>
    </submittedName>
</protein>
<dbReference type="Pfam" id="PF00294">
    <property type="entry name" value="PfkB"/>
    <property type="match status" value="1"/>
</dbReference>
<dbReference type="Gene3D" id="3.40.1190.20">
    <property type="match status" value="1"/>
</dbReference>
<dbReference type="PROSITE" id="PS00583">
    <property type="entry name" value="PFKB_KINASES_1"/>
    <property type="match status" value="1"/>
</dbReference>
<dbReference type="Pfam" id="PF09863">
    <property type="entry name" value="DUF2090"/>
    <property type="match status" value="1"/>
</dbReference>
<sequence>MVNSGDDEAAPVLELISIGRSSVDLYGQQIGTKLEDVASFSKAVGGCPSNIAIGTSRLGLRTGLITRVGDEQMGRFIREQMVREGVNVTGIVTDAERLTALVLLGIENDAAFPMIFYRENCADMALEETDIDEAFVAGAGAVLVSGTHFSKANTEAAQKKAIRIAKAHGRKVIFDIDYRPNLWGLAGHSAGDSRYVASDYVTSKLKPVLADCDLIVGTEEEVLIAAGQSDLVAALRAIRAVSDGLIVLKRGPMGCIVYEGEIPDDLEEGIVGTGFPIEVFNVLGAGDSFMSGFLRGWLRGETHNVSATWANACGAFAVSRLLCSPEIPTFAELQYFLTNGSPEKALRKDEAINHLHRATTRRIEQPRLMALAIDHRSQLEEMAAAAGRDGAAISAFKLLAVQAATKIARGRAGFGMLLDDKYGREALFSAQKQGFWIGKPFEEPGSRPLRFEFSQDAGSRLIDWHIDHCIKVLCFYHPDDEPDLKTAQIEKLGSLQEAARTVGRELLIEIIAGKHGVLEQDTLPRALDELYQAGLKPDWWKLEPQASPAAWQEIDATIEQHDPWCRGVVLLGLDAPMAELEAGFAAAQVARSVKGFAVGRTIFGEAARSWLAGTMSDAQAIDDMAKRFEALTLVWERVAGQVAA</sequence>
<dbReference type="InterPro" id="IPR013785">
    <property type="entry name" value="Aldolase_TIM"/>
</dbReference>
<reference evidence="8 9" key="1">
    <citation type="submission" date="2023-02" db="EMBL/GenBank/DDBJ databases">
        <title>Devosia chondri sp. nov., isolated from the phycosphere of marine algae.</title>
        <authorList>
            <person name="Kim J.M."/>
            <person name="Lee J.K."/>
            <person name="Choi B.J."/>
            <person name="Bayburt H."/>
            <person name="Jeon C.O."/>
        </authorList>
    </citation>
    <scope>NUCLEOTIDE SEQUENCE [LARGE SCALE GENOMIC DNA]</scope>
    <source>
        <strain evidence="8 9">G2-5</strain>
    </source>
</reference>
<dbReference type="InterPro" id="IPR023314">
    <property type="entry name" value="Myo_inos_IolC-like_sf"/>
</dbReference>
<evidence type="ECO:0000313" key="9">
    <source>
        <dbReference type="Proteomes" id="UP001222118"/>
    </source>
</evidence>
<dbReference type="PANTHER" id="PTHR43085:SF49">
    <property type="entry name" value="5-DEHYDRO-2-DEOXYGLUCONOKINASE"/>
    <property type="match status" value="1"/>
</dbReference>
<keyword evidence="5" id="KW-0067">ATP-binding</keyword>
<dbReference type="InterPro" id="IPR011611">
    <property type="entry name" value="PfkB_dom"/>
</dbReference>
<dbReference type="SUPFAM" id="SSF51569">
    <property type="entry name" value="Aldolase"/>
    <property type="match status" value="1"/>
</dbReference>
<dbReference type="InterPro" id="IPR018659">
    <property type="entry name" value="DUF2090"/>
</dbReference>
<dbReference type="InterPro" id="IPR029056">
    <property type="entry name" value="Ribokinase-like"/>
</dbReference>
<feature type="domain" description="Carbohydrate kinase PfkB" evidence="6">
    <location>
        <begin position="15"/>
        <end position="328"/>
    </location>
</feature>
<evidence type="ECO:0000256" key="5">
    <source>
        <dbReference type="ARBA" id="ARBA00022840"/>
    </source>
</evidence>
<evidence type="ECO:0000256" key="1">
    <source>
        <dbReference type="ARBA" id="ARBA00010688"/>
    </source>
</evidence>
<keyword evidence="3" id="KW-0547">Nucleotide-binding</keyword>
<evidence type="ECO:0000256" key="3">
    <source>
        <dbReference type="ARBA" id="ARBA00022741"/>
    </source>
</evidence>
<dbReference type="PROSITE" id="PS00584">
    <property type="entry name" value="PFKB_KINASES_2"/>
    <property type="match status" value="1"/>
</dbReference>
<proteinExistence type="inferred from homology"/>
<accession>A0ABY7YU74</accession>
<evidence type="ECO:0000259" key="6">
    <source>
        <dbReference type="Pfam" id="PF00294"/>
    </source>
</evidence>
<comment type="similarity">
    <text evidence="1">Belongs to the carbohydrate kinase PfkB family.</text>
</comment>
<dbReference type="Proteomes" id="UP001222118">
    <property type="component" value="Chromosome"/>
</dbReference>
<keyword evidence="9" id="KW-1185">Reference proteome</keyword>
<dbReference type="InterPro" id="IPR002173">
    <property type="entry name" value="Carboh/pur_kinase_PfkB_CS"/>
</dbReference>
<keyword evidence="2 8" id="KW-0808">Transferase</keyword>
<dbReference type="GO" id="GO:0047590">
    <property type="term" value="F:5-dehydro-2-deoxygluconokinase activity"/>
    <property type="evidence" value="ECO:0007669"/>
    <property type="project" value="UniProtKB-EC"/>
</dbReference>
<organism evidence="8 9">
    <name type="scientific">Devosia rhodophyticola</name>
    <dbReference type="NCBI Taxonomy" id="3026423"/>
    <lineage>
        <taxon>Bacteria</taxon>
        <taxon>Pseudomonadati</taxon>
        <taxon>Pseudomonadota</taxon>
        <taxon>Alphaproteobacteria</taxon>
        <taxon>Hyphomicrobiales</taxon>
        <taxon>Devosiaceae</taxon>
        <taxon>Devosia</taxon>
    </lineage>
</organism>
<dbReference type="Gene3D" id="3.20.20.70">
    <property type="entry name" value="Aldolase class I"/>
    <property type="match status" value="1"/>
</dbReference>
<dbReference type="EC" id="2.7.1.92" evidence="8"/>
<dbReference type="SUPFAM" id="SSF53613">
    <property type="entry name" value="Ribokinase-like"/>
    <property type="match status" value="1"/>
</dbReference>
<feature type="domain" description="DUF2090" evidence="7">
    <location>
        <begin position="332"/>
        <end position="637"/>
    </location>
</feature>
<dbReference type="RefSeq" id="WP_282210325.1">
    <property type="nucleotide sequence ID" value="NZ_CP118247.1"/>
</dbReference>
<dbReference type="NCBIfam" id="TIGR04382">
    <property type="entry name" value="myo_inos_iolC_N"/>
    <property type="match status" value="1"/>
</dbReference>
<evidence type="ECO:0000313" key="8">
    <source>
        <dbReference type="EMBL" id="WDR04804.1"/>
    </source>
</evidence>
<dbReference type="PANTHER" id="PTHR43085">
    <property type="entry name" value="HEXOKINASE FAMILY MEMBER"/>
    <property type="match status" value="1"/>
</dbReference>
<dbReference type="InterPro" id="IPR030830">
    <property type="entry name" value="Myo_inos_IolC"/>
</dbReference>
<dbReference type="EMBL" id="CP118247">
    <property type="protein sequence ID" value="WDR04804.1"/>
    <property type="molecule type" value="Genomic_DNA"/>
</dbReference>
<dbReference type="InterPro" id="IPR050306">
    <property type="entry name" value="PfkB_Carbo_kinase"/>
</dbReference>
<evidence type="ECO:0000256" key="2">
    <source>
        <dbReference type="ARBA" id="ARBA00022679"/>
    </source>
</evidence>
<evidence type="ECO:0000259" key="7">
    <source>
        <dbReference type="Pfam" id="PF09863"/>
    </source>
</evidence>
<dbReference type="Gene3D" id="2.20.150.10">
    <property type="entry name" value="putative 5-dehydro-2- deoxygluconokinase"/>
    <property type="match status" value="1"/>
</dbReference>
<dbReference type="CDD" id="cd01166">
    <property type="entry name" value="KdgK"/>
    <property type="match status" value="1"/>
</dbReference>
<name>A0ABY7YU74_9HYPH</name>
<keyword evidence="4" id="KW-0418">Kinase</keyword>